<keyword evidence="4" id="KW-1185">Reference proteome</keyword>
<reference evidence="4" key="1">
    <citation type="journal article" date="2019" name="Int. J. Syst. Evol. Microbiol.">
        <title>The Global Catalogue of Microorganisms (GCM) 10K type strain sequencing project: providing services to taxonomists for standard genome sequencing and annotation.</title>
        <authorList>
            <consortium name="The Broad Institute Genomics Platform"/>
            <consortium name="The Broad Institute Genome Sequencing Center for Infectious Disease"/>
            <person name="Wu L."/>
            <person name="Ma J."/>
        </authorList>
    </citation>
    <scope>NUCLEOTIDE SEQUENCE [LARGE SCALE GENOMIC DNA]</scope>
    <source>
        <strain evidence="4">JCM 12140</strain>
    </source>
</reference>
<comment type="caution">
    <text evidence="3">The sequence shown here is derived from an EMBL/GenBank/DDBJ whole genome shotgun (WGS) entry which is preliminary data.</text>
</comment>
<dbReference type="RefSeq" id="WP_259558896.1">
    <property type="nucleotide sequence ID" value="NZ_BAAAJX010000017.1"/>
</dbReference>
<dbReference type="EMBL" id="BAAAJX010000017">
    <property type="protein sequence ID" value="GAA1494666.1"/>
    <property type="molecule type" value="Genomic_DNA"/>
</dbReference>
<dbReference type="InterPro" id="IPR019080">
    <property type="entry name" value="YqaJ_viral_recombinase"/>
</dbReference>
<gene>
    <name evidence="3" type="ORF">GCM10009627_30120</name>
</gene>
<dbReference type="Proteomes" id="UP001501742">
    <property type="component" value="Unassembled WGS sequence"/>
</dbReference>
<proteinExistence type="predicted"/>
<feature type="region of interest" description="Disordered" evidence="1">
    <location>
        <begin position="1"/>
        <end position="52"/>
    </location>
</feature>
<accession>A0ABP4K6J8</accession>
<name>A0ABP4K6J8_9MICO</name>
<feature type="domain" description="YqaJ viral recombinase" evidence="2">
    <location>
        <begin position="78"/>
        <end position="200"/>
    </location>
</feature>
<evidence type="ECO:0000256" key="1">
    <source>
        <dbReference type="SAM" id="MobiDB-lite"/>
    </source>
</evidence>
<dbReference type="Gene3D" id="3.90.320.10">
    <property type="match status" value="1"/>
</dbReference>
<evidence type="ECO:0000313" key="3">
    <source>
        <dbReference type="EMBL" id="GAA1494666.1"/>
    </source>
</evidence>
<dbReference type="Pfam" id="PF09588">
    <property type="entry name" value="YqaJ"/>
    <property type="match status" value="1"/>
</dbReference>
<sequence>MTIVQPTLWGDLDDGWEAQPGSATSARAGTSARTDTSAGTSAAGRPGAARPARAHDAFTALRGHTERIVAHSSDRVAWLRARAMGITATDVARLASLHAVDAVVADKRYGSRFAGNVYTEHGKEREPVIASWVAATHGIQPSAHLFHAATNRAHLATPDGVGLDRDGRLLLAEIKTTANGFTRVPRHYMRQVWWQQYVLGADRTLFVWEKHDDFVPVADEPECRWIDRDDDAIRGLIALADLVLDRLRDAR</sequence>
<dbReference type="SUPFAM" id="SSF52980">
    <property type="entry name" value="Restriction endonuclease-like"/>
    <property type="match status" value="1"/>
</dbReference>
<dbReference type="InterPro" id="IPR011335">
    <property type="entry name" value="Restrct_endonuc-II-like"/>
</dbReference>
<protein>
    <recommendedName>
        <fullName evidence="2">YqaJ viral recombinase domain-containing protein</fullName>
    </recommendedName>
</protein>
<evidence type="ECO:0000313" key="4">
    <source>
        <dbReference type="Proteomes" id="UP001501742"/>
    </source>
</evidence>
<evidence type="ECO:0000259" key="2">
    <source>
        <dbReference type="Pfam" id="PF09588"/>
    </source>
</evidence>
<feature type="compositionally biased region" description="Low complexity" evidence="1">
    <location>
        <begin position="21"/>
        <end position="51"/>
    </location>
</feature>
<dbReference type="InterPro" id="IPR011604">
    <property type="entry name" value="PDDEXK-like_dom_sf"/>
</dbReference>
<organism evidence="3 4">
    <name type="scientific">Curtobacterium herbarum</name>
    <dbReference type="NCBI Taxonomy" id="150122"/>
    <lineage>
        <taxon>Bacteria</taxon>
        <taxon>Bacillati</taxon>
        <taxon>Actinomycetota</taxon>
        <taxon>Actinomycetes</taxon>
        <taxon>Micrococcales</taxon>
        <taxon>Microbacteriaceae</taxon>
        <taxon>Curtobacterium</taxon>
    </lineage>
</organism>